<sequence>MKVNNNLAINPAYSHLLGELVAVLQDFENQGEYVTKGERNVIKKATIQGVKLNIKKFKTPNFFQSLVYQFLRKSKAKRSFEYANILTKVGIKTPLPIAFLEQFRFGLKESFYVSEHVEYDLDFRVLNHSPNYPERDEILRQMATFTFKLHENNINFLDHSPGNTLIKKTENNTFNFYLIDLNRMRFELMDLKKRMHNFRRLWLSKKMINVMAPVYAALVGSPEDEVRQLMQLYSKEFQGKVNKRKLRKRRG</sequence>
<evidence type="ECO:0008006" key="3">
    <source>
        <dbReference type="Google" id="ProtNLM"/>
    </source>
</evidence>
<gene>
    <name evidence="1" type="ORF">ULMS_13520</name>
</gene>
<dbReference type="EMBL" id="BKCF01000002">
    <property type="protein sequence ID" value="GEQ85844.1"/>
    <property type="molecule type" value="Genomic_DNA"/>
</dbReference>
<dbReference type="RefSeq" id="WP_151893791.1">
    <property type="nucleotide sequence ID" value="NZ_BKCF01000002.1"/>
</dbReference>
<reference evidence="1 2" key="1">
    <citation type="submission" date="2019-08" db="EMBL/GenBank/DDBJ databases">
        <title>Ulvibacter marinistellae sp. nov., isolated from a starfish, Patiria pectinifera.</title>
        <authorList>
            <person name="Kawano K."/>
            <person name="Ushijima N."/>
            <person name="Kihara M."/>
            <person name="Itoh H."/>
        </authorList>
    </citation>
    <scope>NUCLEOTIDE SEQUENCE [LARGE SCALE GENOMIC DNA]</scope>
    <source>
        <strain evidence="1 2">KK4</strain>
    </source>
</reference>
<dbReference type="OrthoDB" id="9773772at2"/>
<protein>
    <recommendedName>
        <fullName evidence="3">Lipopolysaccharide kinase</fullName>
    </recommendedName>
</protein>
<dbReference type="SUPFAM" id="SSF56112">
    <property type="entry name" value="Protein kinase-like (PK-like)"/>
    <property type="match status" value="1"/>
</dbReference>
<proteinExistence type="predicted"/>
<evidence type="ECO:0000313" key="1">
    <source>
        <dbReference type="EMBL" id="GEQ85844.1"/>
    </source>
</evidence>
<name>A0A5J4FXH8_9FLAO</name>
<dbReference type="Gene3D" id="1.10.510.10">
    <property type="entry name" value="Transferase(Phosphotransferase) domain 1"/>
    <property type="match status" value="1"/>
</dbReference>
<comment type="caution">
    <text evidence="1">The sequence shown here is derived from an EMBL/GenBank/DDBJ whole genome shotgun (WGS) entry which is preliminary data.</text>
</comment>
<accession>A0A5J4FXH8</accession>
<organism evidence="1 2">
    <name type="scientific">Patiriisocius marinistellae</name>
    <dbReference type="NCBI Taxonomy" id="2494560"/>
    <lineage>
        <taxon>Bacteria</taxon>
        <taxon>Pseudomonadati</taxon>
        <taxon>Bacteroidota</taxon>
        <taxon>Flavobacteriia</taxon>
        <taxon>Flavobacteriales</taxon>
        <taxon>Flavobacteriaceae</taxon>
        <taxon>Patiriisocius</taxon>
    </lineage>
</organism>
<dbReference type="Pfam" id="PF06293">
    <property type="entry name" value="Kdo"/>
    <property type="match status" value="1"/>
</dbReference>
<keyword evidence="2" id="KW-1185">Reference proteome</keyword>
<dbReference type="AlphaFoldDB" id="A0A5J4FXH8"/>
<evidence type="ECO:0000313" key="2">
    <source>
        <dbReference type="Proteomes" id="UP000326994"/>
    </source>
</evidence>
<dbReference type="Proteomes" id="UP000326994">
    <property type="component" value="Unassembled WGS sequence"/>
</dbReference>
<dbReference type="InterPro" id="IPR011009">
    <property type="entry name" value="Kinase-like_dom_sf"/>
</dbReference>